<gene>
    <name evidence="5" type="ORF">FHP25_18620</name>
</gene>
<proteinExistence type="predicted"/>
<reference evidence="5 6" key="1">
    <citation type="submission" date="2019-06" db="EMBL/GenBank/DDBJ databases">
        <title>New taxonomy in bacterial strain CC-CFT640, isolated from vineyard.</title>
        <authorList>
            <person name="Lin S.-Y."/>
            <person name="Tsai C.-F."/>
            <person name="Young C.-C."/>
        </authorList>
    </citation>
    <scope>NUCLEOTIDE SEQUENCE [LARGE SCALE GENOMIC DNA]</scope>
    <source>
        <strain evidence="5 6">CC-CFT640</strain>
    </source>
</reference>
<evidence type="ECO:0000259" key="4">
    <source>
        <dbReference type="Pfam" id="PF19278"/>
    </source>
</evidence>
<dbReference type="GO" id="GO:0005829">
    <property type="term" value="C:cytosol"/>
    <property type="evidence" value="ECO:0007669"/>
    <property type="project" value="TreeGrafter"/>
</dbReference>
<evidence type="ECO:0000256" key="1">
    <source>
        <dbReference type="SAM" id="MobiDB-lite"/>
    </source>
</evidence>
<sequence>MVQYRVGVDIGGTFTDIVLLGDDGTIHTKKISSSVGNYAQAIVDGLAEVFRETGLDGAAIAELRHGTTVASNAILEHKGARVGLITTKGFRDVLEIRTLRMPRLYDLAWSKPPPLVERYLRQVVDERVDAFGKVDRALDPADAERAVDALLAQKVEAIAICLLHSFTNPAHELAIKTIVERKAPGLPLSVSCEVLPEIKEYERTSTTVVNAYVMPIVARYLRALRQGLDAAGIPARLLLMQSNGGLTTDQAAAERPMNIIESGPAGGVIGAQALARAKQLPKIITFDMGGTTAKAAMVEDGTVTRAAEYSVGAGIMIGSRLLTGAGYTLKVPAIDLAEVGAGGGSLVWIDPAGSLQIGPESAGAAPGPVCYDKGGEIPTVTDANLLLGYLNPAHLVGGAVRLNAAKAEQAFVKKVATPLGLPLDQAAHGAHLIAASNMIRAIKAVSTERGRDPRDFALFAFGGNGPVFACGMASALGMSRVVVPPSAGLFSSFGLLYADVEHHYARTFRRLLRKSDLDEIQRAWDALASQATAQLAAEGFTGARMRLRRAAALHYHGQSYELTVAVPDGPIDAAMVAHLEEAFGQEHEKTYGHRAGPEEPVELVSIQVVGLGLREGGGVPQRVRSSRAEPVPPPPRRAYFGPAHGWMQTPVLRRSDLAAAQAGPLIVEEYDATCVVPPGARASLDAGGNIVIELG</sequence>
<dbReference type="InterPro" id="IPR008040">
    <property type="entry name" value="Hydant_A_N"/>
</dbReference>
<accession>A0A5C8PKL6</accession>
<dbReference type="AlphaFoldDB" id="A0A5C8PKL6"/>
<evidence type="ECO:0000313" key="5">
    <source>
        <dbReference type="EMBL" id="TXL73941.1"/>
    </source>
</evidence>
<dbReference type="GO" id="GO:0017168">
    <property type="term" value="F:5-oxoprolinase (ATP-hydrolyzing) activity"/>
    <property type="evidence" value="ECO:0007669"/>
    <property type="project" value="TreeGrafter"/>
</dbReference>
<dbReference type="Pfam" id="PF01968">
    <property type="entry name" value="Hydantoinase_A"/>
    <property type="match status" value="1"/>
</dbReference>
<dbReference type="InterPro" id="IPR043129">
    <property type="entry name" value="ATPase_NBD"/>
</dbReference>
<dbReference type="Proteomes" id="UP000321638">
    <property type="component" value="Unassembled WGS sequence"/>
</dbReference>
<evidence type="ECO:0000259" key="2">
    <source>
        <dbReference type="Pfam" id="PF01968"/>
    </source>
</evidence>
<protein>
    <submittedName>
        <fullName evidence="5">Hydantoinase/oxoprolinase family protein</fullName>
    </submittedName>
</protein>
<dbReference type="InterPro" id="IPR049517">
    <property type="entry name" value="ACX-like_C"/>
</dbReference>
<dbReference type="Pfam" id="PF05378">
    <property type="entry name" value="Hydant_A_N"/>
    <property type="match status" value="1"/>
</dbReference>
<feature type="domain" description="Acetophenone carboxylase-like C-terminal" evidence="4">
    <location>
        <begin position="517"/>
        <end position="686"/>
    </location>
</feature>
<dbReference type="RefSeq" id="WP_147848466.1">
    <property type="nucleotide sequence ID" value="NZ_VDUZ01000021.1"/>
</dbReference>
<dbReference type="GO" id="GO:0006749">
    <property type="term" value="P:glutathione metabolic process"/>
    <property type="evidence" value="ECO:0007669"/>
    <property type="project" value="TreeGrafter"/>
</dbReference>
<keyword evidence="6" id="KW-1185">Reference proteome</keyword>
<comment type="caution">
    <text evidence="5">The sequence shown here is derived from an EMBL/GenBank/DDBJ whole genome shotgun (WGS) entry which is preliminary data.</text>
</comment>
<dbReference type="PANTHER" id="PTHR11365">
    <property type="entry name" value="5-OXOPROLINASE RELATED"/>
    <property type="match status" value="1"/>
</dbReference>
<dbReference type="InterPro" id="IPR045079">
    <property type="entry name" value="Oxoprolinase-like"/>
</dbReference>
<feature type="region of interest" description="Disordered" evidence="1">
    <location>
        <begin position="617"/>
        <end position="642"/>
    </location>
</feature>
<dbReference type="OrthoDB" id="7314499at2"/>
<dbReference type="PANTHER" id="PTHR11365:SF23">
    <property type="entry name" value="HYPOTHETICAL 5-OXOPROLINASE (EUROFUNG)-RELATED"/>
    <property type="match status" value="1"/>
</dbReference>
<evidence type="ECO:0000259" key="3">
    <source>
        <dbReference type="Pfam" id="PF05378"/>
    </source>
</evidence>
<dbReference type="SUPFAM" id="SSF53067">
    <property type="entry name" value="Actin-like ATPase domain"/>
    <property type="match status" value="1"/>
</dbReference>
<feature type="domain" description="Hydantoinase/oxoprolinase N-terminal" evidence="3">
    <location>
        <begin position="5"/>
        <end position="181"/>
    </location>
</feature>
<evidence type="ECO:0000313" key="6">
    <source>
        <dbReference type="Proteomes" id="UP000321638"/>
    </source>
</evidence>
<dbReference type="InterPro" id="IPR002821">
    <property type="entry name" value="Hydantoinase_A"/>
</dbReference>
<name>A0A5C8PKL6_9HYPH</name>
<dbReference type="Pfam" id="PF19278">
    <property type="entry name" value="Hydant_A_C"/>
    <property type="match status" value="1"/>
</dbReference>
<organism evidence="5 6">
    <name type="scientific">Vineibacter terrae</name>
    <dbReference type="NCBI Taxonomy" id="2586908"/>
    <lineage>
        <taxon>Bacteria</taxon>
        <taxon>Pseudomonadati</taxon>
        <taxon>Pseudomonadota</taxon>
        <taxon>Alphaproteobacteria</taxon>
        <taxon>Hyphomicrobiales</taxon>
        <taxon>Vineibacter</taxon>
    </lineage>
</organism>
<dbReference type="EMBL" id="VDUZ01000021">
    <property type="protein sequence ID" value="TXL73941.1"/>
    <property type="molecule type" value="Genomic_DNA"/>
</dbReference>
<feature type="domain" description="Hydantoinase A/oxoprolinase" evidence="2">
    <location>
        <begin position="203"/>
        <end position="503"/>
    </location>
</feature>